<sequence length="412" mass="45776">MSFGIAVGDFIAVSKLVSDIVSSLQSVGSARSEYQELIRELEALSTALRHLDRLEHTPVTAANVASVKYAALSCRHPLEEFLAKVQKFEKDLGPRRMSSKWQATTSKLKWSFGQKDNVKRLQTYLDVHIGTINILLAEHGLELMNLAEKTTRAHSSQVRDQLDATQGYLVKLKKSASAQALALRNVQFVLGDLHRAILGEFKTSWGHFGRLISSVINTVVLEICNALTVVDTRWTLFQAPLVVEDALGFKFPVPSEYDFDKLDTIIRQRFKTGFASREVAAGNYELCKANDRSFTLSELSRLLPGTSIIMAIVVVAQGPHDMRCPMPHCKSRQALPWLNGGYTWYYPHIRAPEQTPLTVTISATCGIWFDETKKQRSPLDDLAEIAQGPEASSDTQGGAQSADKLKRKTITS</sequence>
<feature type="domain" description="Azaphilone pigments biosynthesis cluster protein L N-terminal" evidence="3">
    <location>
        <begin position="22"/>
        <end position="161"/>
    </location>
</feature>
<proteinExistence type="predicted"/>
<evidence type="ECO:0000259" key="3">
    <source>
        <dbReference type="Pfam" id="PF17111"/>
    </source>
</evidence>
<dbReference type="Proteomes" id="UP000758155">
    <property type="component" value="Unassembled WGS sequence"/>
</dbReference>
<name>A0A9P4WTI9_9PLEO</name>
<dbReference type="InterPro" id="IPR031348">
    <property type="entry name" value="PigL_N"/>
</dbReference>
<dbReference type="EMBL" id="SWKV01000023">
    <property type="protein sequence ID" value="KAF3040939.1"/>
    <property type="molecule type" value="Genomic_DNA"/>
</dbReference>
<reference evidence="5" key="1">
    <citation type="submission" date="2019-04" db="EMBL/GenBank/DDBJ databases">
        <title>Sequencing of skin fungus with MAO and IRED activity.</title>
        <authorList>
            <person name="Marsaioli A.J."/>
            <person name="Bonatto J.M.C."/>
            <person name="Reis Junior O."/>
        </authorList>
    </citation>
    <scope>NUCLEOTIDE SEQUENCE</scope>
    <source>
        <strain evidence="5">28M1</strain>
    </source>
</reference>
<feature type="region of interest" description="Disordered" evidence="2">
    <location>
        <begin position="383"/>
        <end position="412"/>
    </location>
</feature>
<evidence type="ECO:0008006" key="7">
    <source>
        <dbReference type="Google" id="ProtNLM"/>
    </source>
</evidence>
<dbReference type="Pfam" id="PF22893">
    <property type="entry name" value="ULD_2"/>
    <property type="match status" value="1"/>
</dbReference>
<keyword evidence="6" id="KW-1185">Reference proteome</keyword>
<evidence type="ECO:0000256" key="1">
    <source>
        <dbReference type="SAM" id="Coils"/>
    </source>
</evidence>
<evidence type="ECO:0000256" key="2">
    <source>
        <dbReference type="SAM" id="MobiDB-lite"/>
    </source>
</evidence>
<dbReference type="PANTHER" id="PTHR38886">
    <property type="entry name" value="SESA DOMAIN-CONTAINING PROTEIN"/>
    <property type="match status" value="1"/>
</dbReference>
<feature type="compositionally biased region" description="Polar residues" evidence="2">
    <location>
        <begin position="390"/>
        <end position="399"/>
    </location>
</feature>
<dbReference type="AlphaFoldDB" id="A0A9P4WTI9"/>
<feature type="domain" description="Ubiquitin-like" evidence="4">
    <location>
        <begin position="238"/>
        <end position="314"/>
    </location>
</feature>
<comment type="caution">
    <text evidence="5">The sequence shown here is derived from an EMBL/GenBank/DDBJ whole genome shotgun (WGS) entry which is preliminary data.</text>
</comment>
<evidence type="ECO:0000313" key="6">
    <source>
        <dbReference type="Proteomes" id="UP000758155"/>
    </source>
</evidence>
<keyword evidence="1" id="KW-0175">Coiled coil</keyword>
<gene>
    <name evidence="5" type="ORF">E8E12_007860</name>
</gene>
<evidence type="ECO:0000313" key="5">
    <source>
        <dbReference type="EMBL" id="KAF3040939.1"/>
    </source>
</evidence>
<protein>
    <recommendedName>
        <fullName evidence="7">Fungal N-terminal domain-containing protein</fullName>
    </recommendedName>
</protein>
<evidence type="ECO:0000259" key="4">
    <source>
        <dbReference type="Pfam" id="PF22893"/>
    </source>
</evidence>
<feature type="coiled-coil region" evidence="1">
    <location>
        <begin position="27"/>
        <end position="54"/>
    </location>
</feature>
<dbReference type="Pfam" id="PF17111">
    <property type="entry name" value="PigL_N"/>
    <property type="match status" value="1"/>
</dbReference>
<dbReference type="OrthoDB" id="3045089at2759"/>
<dbReference type="PANTHER" id="PTHR38886:SF1">
    <property type="entry name" value="NACHT-NTPASE AND P-LOOP NTPASES N-TERMINAL DOMAIN-CONTAINING PROTEIN"/>
    <property type="match status" value="1"/>
</dbReference>
<organism evidence="5 6">
    <name type="scientific">Didymella heteroderae</name>
    <dbReference type="NCBI Taxonomy" id="1769908"/>
    <lineage>
        <taxon>Eukaryota</taxon>
        <taxon>Fungi</taxon>
        <taxon>Dikarya</taxon>
        <taxon>Ascomycota</taxon>
        <taxon>Pezizomycotina</taxon>
        <taxon>Dothideomycetes</taxon>
        <taxon>Pleosporomycetidae</taxon>
        <taxon>Pleosporales</taxon>
        <taxon>Pleosporineae</taxon>
        <taxon>Didymellaceae</taxon>
        <taxon>Didymella</taxon>
    </lineage>
</organism>
<dbReference type="InterPro" id="IPR054464">
    <property type="entry name" value="ULD_fung"/>
</dbReference>
<accession>A0A9P4WTI9</accession>